<dbReference type="NCBIfam" id="TIGR00040">
    <property type="entry name" value="yfcE"/>
    <property type="match status" value="1"/>
</dbReference>
<feature type="domain" description="Calcineurin-like phosphoesterase" evidence="5">
    <location>
        <begin position="1"/>
        <end position="151"/>
    </location>
</feature>
<dbReference type="RefSeq" id="WP_074600400.1">
    <property type="nucleotide sequence ID" value="NZ_FNHF01000005.1"/>
</dbReference>
<dbReference type="Proteomes" id="UP000182347">
    <property type="component" value="Unassembled WGS sequence"/>
</dbReference>
<dbReference type="InterPro" id="IPR024654">
    <property type="entry name" value="Calcineurin-like_PHP_lpxH"/>
</dbReference>
<dbReference type="PROSITE" id="PS01269">
    <property type="entry name" value="UPF0025"/>
    <property type="match status" value="1"/>
</dbReference>
<evidence type="ECO:0000256" key="1">
    <source>
        <dbReference type="ARBA" id="ARBA00008950"/>
    </source>
</evidence>
<keyword evidence="2 4" id="KW-0479">Metal-binding</keyword>
<evidence type="ECO:0000256" key="4">
    <source>
        <dbReference type="RuleBase" id="RU362039"/>
    </source>
</evidence>
<proteinExistence type="inferred from homology"/>
<dbReference type="Gene3D" id="3.60.21.10">
    <property type="match status" value="1"/>
</dbReference>
<keyword evidence="7" id="KW-1185">Reference proteome</keyword>
<dbReference type="SUPFAM" id="SSF56300">
    <property type="entry name" value="Metallo-dependent phosphatases"/>
    <property type="match status" value="1"/>
</dbReference>
<evidence type="ECO:0000256" key="3">
    <source>
        <dbReference type="ARBA" id="ARBA00022801"/>
    </source>
</evidence>
<keyword evidence="3" id="KW-0378">Hydrolase</keyword>
<dbReference type="EC" id="3.1.4.-" evidence="4"/>
<organism evidence="6 7">
    <name type="scientific">Sediminibacillus halophilus</name>
    <dbReference type="NCBI Taxonomy" id="482461"/>
    <lineage>
        <taxon>Bacteria</taxon>
        <taxon>Bacillati</taxon>
        <taxon>Bacillota</taxon>
        <taxon>Bacilli</taxon>
        <taxon>Bacillales</taxon>
        <taxon>Bacillaceae</taxon>
        <taxon>Sediminibacillus</taxon>
    </lineage>
</organism>
<dbReference type="InterPro" id="IPR020935">
    <property type="entry name" value="PdiEstase_YfcE_CS"/>
</dbReference>
<accession>A0A1G9VVS2</accession>
<dbReference type="STRING" id="482461.SAMN05216244_3332"/>
<dbReference type="InterPro" id="IPR029052">
    <property type="entry name" value="Metallo-depent_PP-like"/>
</dbReference>
<sequence length="166" mass="18551">MEVVILSDTHMPRMAKKLPQQLKKGLEKADLIIHAGDWQTIELLEELQEYAPVVGVTGNVDGSELKERLNRKEVIEQNGITIGIIHGDGKGGTTEKRALTAFESDPVDVIIFGHSHIPVFKQINGITLFNPGSPTDKRKQSQFSYGLLQLTQTDFALKHVFYEDKN</sequence>
<comment type="similarity">
    <text evidence="1 4">Belongs to the metallophosphoesterase superfamily. YfcE family.</text>
</comment>
<dbReference type="Pfam" id="PF12850">
    <property type="entry name" value="Metallophos_2"/>
    <property type="match status" value="1"/>
</dbReference>
<dbReference type="GO" id="GO:0046872">
    <property type="term" value="F:metal ion binding"/>
    <property type="evidence" value="ECO:0007669"/>
    <property type="project" value="UniProtKB-KW"/>
</dbReference>
<dbReference type="InterPro" id="IPR000979">
    <property type="entry name" value="Phosphodiesterase_MJ0936/Vps29"/>
</dbReference>
<dbReference type="GO" id="GO:0016787">
    <property type="term" value="F:hydrolase activity"/>
    <property type="evidence" value="ECO:0007669"/>
    <property type="project" value="UniProtKB-UniRule"/>
</dbReference>
<gene>
    <name evidence="6" type="ORF">SAMN05216244_3332</name>
</gene>
<comment type="cofactor">
    <cofactor evidence="4">
        <name>a divalent metal cation</name>
        <dbReference type="ChEBI" id="CHEBI:60240"/>
    </cofactor>
</comment>
<dbReference type="AlphaFoldDB" id="A0A1G9VVS2"/>
<dbReference type="EMBL" id="FNHF01000005">
    <property type="protein sequence ID" value="SDM76263.1"/>
    <property type="molecule type" value="Genomic_DNA"/>
</dbReference>
<name>A0A1G9VVS2_9BACI</name>
<dbReference type="OrthoDB" id="9800565at2"/>
<protein>
    <recommendedName>
        <fullName evidence="4">Phosphoesterase</fullName>
        <ecNumber evidence="4">3.1.4.-</ecNumber>
    </recommendedName>
</protein>
<evidence type="ECO:0000313" key="6">
    <source>
        <dbReference type="EMBL" id="SDM76263.1"/>
    </source>
</evidence>
<evidence type="ECO:0000313" key="7">
    <source>
        <dbReference type="Proteomes" id="UP000182347"/>
    </source>
</evidence>
<evidence type="ECO:0000256" key="2">
    <source>
        <dbReference type="ARBA" id="ARBA00022723"/>
    </source>
</evidence>
<reference evidence="7" key="1">
    <citation type="submission" date="2016-10" db="EMBL/GenBank/DDBJ databases">
        <authorList>
            <person name="Varghese N."/>
            <person name="Submissions S."/>
        </authorList>
    </citation>
    <scope>NUCLEOTIDE SEQUENCE [LARGE SCALE GENOMIC DNA]</scope>
    <source>
        <strain evidence="7">CGMCC 1.6199</strain>
    </source>
</reference>
<evidence type="ECO:0000259" key="5">
    <source>
        <dbReference type="Pfam" id="PF12850"/>
    </source>
</evidence>
<dbReference type="PANTHER" id="PTHR11124">
    <property type="entry name" value="VACUOLAR SORTING PROTEIN VPS29"/>
    <property type="match status" value="1"/>
</dbReference>